<evidence type="ECO:0000313" key="10">
    <source>
        <dbReference type="Proteomes" id="UP001209540"/>
    </source>
</evidence>
<comment type="subcellular location">
    <subcellularLocation>
        <location evidence="1">Nucleus</location>
    </subcellularLocation>
</comment>
<organism evidence="9 10">
    <name type="scientific">Phascolomyces articulosus</name>
    <dbReference type="NCBI Taxonomy" id="60185"/>
    <lineage>
        <taxon>Eukaryota</taxon>
        <taxon>Fungi</taxon>
        <taxon>Fungi incertae sedis</taxon>
        <taxon>Mucoromycota</taxon>
        <taxon>Mucoromycotina</taxon>
        <taxon>Mucoromycetes</taxon>
        <taxon>Mucorales</taxon>
        <taxon>Lichtheimiaceae</taxon>
        <taxon>Phascolomyces</taxon>
    </lineage>
</organism>
<dbReference type="EMBL" id="JAIXMP010000001">
    <property type="protein sequence ID" value="KAI9278926.1"/>
    <property type="molecule type" value="Genomic_DNA"/>
</dbReference>
<evidence type="ECO:0000256" key="1">
    <source>
        <dbReference type="ARBA" id="ARBA00004123"/>
    </source>
</evidence>
<name>A0AAD5PKA5_9FUNG</name>
<dbReference type="GO" id="GO:0005634">
    <property type="term" value="C:nucleus"/>
    <property type="evidence" value="ECO:0007669"/>
    <property type="project" value="UniProtKB-SubCell"/>
</dbReference>
<feature type="domain" description="C2H2-type" evidence="8">
    <location>
        <begin position="74"/>
        <end position="93"/>
    </location>
</feature>
<feature type="non-terminal residue" evidence="9">
    <location>
        <position position="1"/>
    </location>
</feature>
<feature type="non-terminal residue" evidence="9">
    <location>
        <position position="93"/>
    </location>
</feature>
<dbReference type="GO" id="GO:0000981">
    <property type="term" value="F:DNA-binding transcription factor activity, RNA polymerase II-specific"/>
    <property type="evidence" value="ECO:0007669"/>
    <property type="project" value="TreeGrafter"/>
</dbReference>
<evidence type="ECO:0000256" key="2">
    <source>
        <dbReference type="ARBA" id="ARBA00022723"/>
    </source>
</evidence>
<keyword evidence="5" id="KW-0862">Zinc</keyword>
<dbReference type="Proteomes" id="UP001209540">
    <property type="component" value="Unassembled WGS sequence"/>
</dbReference>
<evidence type="ECO:0000259" key="8">
    <source>
        <dbReference type="PROSITE" id="PS50157"/>
    </source>
</evidence>
<feature type="domain" description="C2H2-type" evidence="8">
    <location>
        <begin position="16"/>
        <end position="45"/>
    </location>
</feature>
<dbReference type="PANTHER" id="PTHR23235">
    <property type="entry name" value="KRUEPPEL-LIKE TRANSCRIPTION FACTOR"/>
    <property type="match status" value="1"/>
</dbReference>
<dbReference type="AlphaFoldDB" id="A0AAD5PKA5"/>
<keyword evidence="3" id="KW-0677">Repeat</keyword>
<keyword evidence="6" id="KW-0539">Nucleus</keyword>
<gene>
    <name evidence="9" type="ORF">BDA99DRAFT_404647</name>
</gene>
<keyword evidence="2" id="KW-0479">Metal-binding</keyword>
<proteinExistence type="predicted"/>
<dbReference type="GO" id="GO:0000978">
    <property type="term" value="F:RNA polymerase II cis-regulatory region sequence-specific DNA binding"/>
    <property type="evidence" value="ECO:0007669"/>
    <property type="project" value="TreeGrafter"/>
</dbReference>
<dbReference type="SMART" id="SM00355">
    <property type="entry name" value="ZnF_C2H2"/>
    <property type="match status" value="3"/>
</dbReference>
<dbReference type="PANTHER" id="PTHR23235:SF120">
    <property type="entry name" value="KRUPPEL-LIKE FACTOR 15"/>
    <property type="match status" value="1"/>
</dbReference>
<evidence type="ECO:0000256" key="6">
    <source>
        <dbReference type="ARBA" id="ARBA00023242"/>
    </source>
</evidence>
<dbReference type="FunFam" id="3.30.160.60:FF:000065">
    <property type="entry name" value="B-cell CLL/lymphoma 6, member B"/>
    <property type="match status" value="1"/>
</dbReference>
<protein>
    <recommendedName>
        <fullName evidence="8">C2H2-type domain-containing protein</fullName>
    </recommendedName>
</protein>
<reference evidence="9" key="1">
    <citation type="journal article" date="2022" name="IScience">
        <title>Evolution of zygomycete secretomes and the origins of terrestrial fungal ecologies.</title>
        <authorList>
            <person name="Chang Y."/>
            <person name="Wang Y."/>
            <person name="Mondo S."/>
            <person name="Ahrendt S."/>
            <person name="Andreopoulos W."/>
            <person name="Barry K."/>
            <person name="Beard J."/>
            <person name="Benny G.L."/>
            <person name="Blankenship S."/>
            <person name="Bonito G."/>
            <person name="Cuomo C."/>
            <person name="Desiro A."/>
            <person name="Gervers K.A."/>
            <person name="Hundley H."/>
            <person name="Kuo A."/>
            <person name="LaButti K."/>
            <person name="Lang B.F."/>
            <person name="Lipzen A."/>
            <person name="O'Donnell K."/>
            <person name="Pangilinan J."/>
            <person name="Reynolds N."/>
            <person name="Sandor L."/>
            <person name="Smith M.E."/>
            <person name="Tsang A."/>
            <person name="Grigoriev I.V."/>
            <person name="Stajich J.E."/>
            <person name="Spatafora J.W."/>
        </authorList>
    </citation>
    <scope>NUCLEOTIDE SEQUENCE</scope>
    <source>
        <strain evidence="9">RSA 2281</strain>
    </source>
</reference>
<dbReference type="InterPro" id="IPR036236">
    <property type="entry name" value="Znf_C2H2_sf"/>
</dbReference>
<evidence type="ECO:0000256" key="7">
    <source>
        <dbReference type="PROSITE-ProRule" id="PRU00042"/>
    </source>
</evidence>
<accession>A0AAD5PKA5</accession>
<dbReference type="FunFam" id="3.30.160.60:FF:000145">
    <property type="entry name" value="Zinc finger protein 574"/>
    <property type="match status" value="1"/>
</dbReference>
<keyword evidence="4 7" id="KW-0863">Zinc-finger</keyword>
<dbReference type="PROSITE" id="PS00028">
    <property type="entry name" value="ZINC_FINGER_C2H2_1"/>
    <property type="match status" value="2"/>
</dbReference>
<evidence type="ECO:0000313" key="9">
    <source>
        <dbReference type="EMBL" id="KAI9278926.1"/>
    </source>
</evidence>
<dbReference type="Pfam" id="PF00096">
    <property type="entry name" value="zf-C2H2"/>
    <property type="match status" value="3"/>
</dbReference>
<evidence type="ECO:0000256" key="3">
    <source>
        <dbReference type="ARBA" id="ARBA00022737"/>
    </source>
</evidence>
<reference evidence="9" key="2">
    <citation type="submission" date="2023-02" db="EMBL/GenBank/DDBJ databases">
        <authorList>
            <consortium name="DOE Joint Genome Institute"/>
            <person name="Mondo S.J."/>
            <person name="Chang Y."/>
            <person name="Wang Y."/>
            <person name="Ahrendt S."/>
            <person name="Andreopoulos W."/>
            <person name="Barry K."/>
            <person name="Beard J."/>
            <person name="Benny G.L."/>
            <person name="Blankenship S."/>
            <person name="Bonito G."/>
            <person name="Cuomo C."/>
            <person name="Desiro A."/>
            <person name="Gervers K.A."/>
            <person name="Hundley H."/>
            <person name="Kuo A."/>
            <person name="LaButti K."/>
            <person name="Lang B.F."/>
            <person name="Lipzen A."/>
            <person name="O'Donnell K."/>
            <person name="Pangilinan J."/>
            <person name="Reynolds N."/>
            <person name="Sandor L."/>
            <person name="Smith M.W."/>
            <person name="Tsang A."/>
            <person name="Grigoriev I.V."/>
            <person name="Stajich J.E."/>
            <person name="Spatafora J.W."/>
        </authorList>
    </citation>
    <scope>NUCLEOTIDE SEQUENCE</scope>
    <source>
        <strain evidence="9">RSA 2281</strain>
    </source>
</reference>
<dbReference type="FunFam" id="3.30.160.60:FF:000125">
    <property type="entry name" value="Putative zinc finger protein 143"/>
    <property type="match status" value="1"/>
</dbReference>
<evidence type="ECO:0000256" key="4">
    <source>
        <dbReference type="ARBA" id="ARBA00022771"/>
    </source>
</evidence>
<dbReference type="Gene3D" id="3.30.160.60">
    <property type="entry name" value="Classic Zinc Finger"/>
    <property type="match status" value="3"/>
</dbReference>
<dbReference type="PROSITE" id="PS50157">
    <property type="entry name" value="ZINC_FINGER_C2H2_2"/>
    <property type="match status" value="3"/>
</dbReference>
<sequence>SSSNSSNSTQRSPTPFRCDFPGCEKTFTRPYNLKSHRRTHTAERPFECNVCSKRFARQHDRNRHTKLHFGIKPYICHLCNKAFARQDALNRHQ</sequence>
<dbReference type="InterPro" id="IPR013087">
    <property type="entry name" value="Znf_C2H2_type"/>
</dbReference>
<dbReference type="GO" id="GO:0008270">
    <property type="term" value="F:zinc ion binding"/>
    <property type="evidence" value="ECO:0007669"/>
    <property type="project" value="UniProtKB-KW"/>
</dbReference>
<feature type="domain" description="C2H2-type" evidence="8">
    <location>
        <begin position="46"/>
        <end position="73"/>
    </location>
</feature>
<dbReference type="SUPFAM" id="SSF57667">
    <property type="entry name" value="beta-beta-alpha zinc fingers"/>
    <property type="match status" value="2"/>
</dbReference>
<keyword evidence="10" id="KW-1185">Reference proteome</keyword>
<evidence type="ECO:0000256" key="5">
    <source>
        <dbReference type="ARBA" id="ARBA00022833"/>
    </source>
</evidence>
<comment type="caution">
    <text evidence="9">The sequence shown here is derived from an EMBL/GenBank/DDBJ whole genome shotgun (WGS) entry which is preliminary data.</text>
</comment>